<accession>A0A0U9HP09</accession>
<keyword evidence="2" id="KW-1185">Reference proteome</keyword>
<comment type="caution">
    <text evidence="1">The sequence shown here is derived from an EMBL/GenBank/DDBJ whole genome shotgun (WGS) entry which is preliminary data.</text>
</comment>
<dbReference type="Pfam" id="PF12953">
    <property type="entry name" value="DUF3842"/>
    <property type="match status" value="1"/>
</dbReference>
<sequence length="138" mass="14593">MIKIAVIDGQGGGIGSFIIKSLRESFGDKIEIIALGTNAAATANMMKSKANKGASGENAIVWNASKVDLIIGPLSILVANAMMGELTSKMAEAVGNSPAKKFLLPINQEGIEIISVVKEPLPHLVEKLILHIKEEFNV</sequence>
<evidence type="ECO:0000313" key="2">
    <source>
        <dbReference type="Proteomes" id="UP000054976"/>
    </source>
</evidence>
<name>A0A0U9HP09_9BACT</name>
<dbReference type="InterPro" id="IPR024208">
    <property type="entry name" value="DUF3842"/>
</dbReference>
<protein>
    <recommendedName>
        <fullName evidence="3">DUF3842 family protein</fullName>
    </recommendedName>
</protein>
<proteinExistence type="predicted"/>
<gene>
    <name evidence="1" type="ORF">TAGGR_1970</name>
</gene>
<reference evidence="2" key="1">
    <citation type="submission" date="2016-01" db="EMBL/GenBank/DDBJ databases">
        <title>Draft genome sequence of Thermodesulfovibrio aggregans strain TGE-P1.</title>
        <authorList>
            <person name="Sekiguchi Y."/>
            <person name="Ohashi A."/>
            <person name="Matsuura N."/>
            <person name="Tourlousse M.D."/>
        </authorList>
    </citation>
    <scope>NUCLEOTIDE SEQUENCE [LARGE SCALE GENOMIC DNA]</scope>
    <source>
        <strain evidence="2">TGE-P1</strain>
    </source>
</reference>
<dbReference type="EMBL" id="BCNO01000001">
    <property type="protein sequence ID" value="GAQ94784.1"/>
    <property type="molecule type" value="Genomic_DNA"/>
</dbReference>
<dbReference type="OrthoDB" id="9797117at2"/>
<dbReference type="Proteomes" id="UP000054976">
    <property type="component" value="Unassembled WGS sequence"/>
</dbReference>
<dbReference type="AlphaFoldDB" id="A0A0U9HP09"/>
<dbReference type="RefSeq" id="WP_059176206.1">
    <property type="nucleotide sequence ID" value="NZ_BCNO01000001.1"/>
</dbReference>
<dbReference type="STRING" id="86166.TAGGR_1970"/>
<organism evidence="1 2">
    <name type="scientific">Thermodesulfovibrio aggregans</name>
    <dbReference type="NCBI Taxonomy" id="86166"/>
    <lineage>
        <taxon>Bacteria</taxon>
        <taxon>Pseudomonadati</taxon>
        <taxon>Nitrospirota</taxon>
        <taxon>Thermodesulfovibrionia</taxon>
        <taxon>Thermodesulfovibrionales</taxon>
        <taxon>Thermodesulfovibrionaceae</taxon>
        <taxon>Thermodesulfovibrio</taxon>
    </lineage>
</organism>
<evidence type="ECO:0000313" key="1">
    <source>
        <dbReference type="EMBL" id="GAQ94784.1"/>
    </source>
</evidence>
<evidence type="ECO:0008006" key="3">
    <source>
        <dbReference type="Google" id="ProtNLM"/>
    </source>
</evidence>